<dbReference type="EMBL" id="OB661263">
    <property type="protein sequence ID" value="CAD7227794.1"/>
    <property type="molecule type" value="Genomic_DNA"/>
</dbReference>
<keyword evidence="7" id="KW-0472">Membrane</keyword>
<evidence type="ECO:0000256" key="5">
    <source>
        <dbReference type="ARBA" id="ARBA00022692"/>
    </source>
</evidence>
<dbReference type="OrthoDB" id="6339427at2759"/>
<protein>
    <submittedName>
        <fullName evidence="8">Uncharacterized protein</fullName>
    </submittedName>
</protein>
<dbReference type="AlphaFoldDB" id="A0A7R8WB85"/>
<reference evidence="8" key="1">
    <citation type="submission" date="2020-11" db="EMBL/GenBank/DDBJ databases">
        <authorList>
            <person name="Tran Van P."/>
        </authorList>
    </citation>
    <scope>NUCLEOTIDE SEQUENCE</scope>
</reference>
<organism evidence="8">
    <name type="scientific">Cyprideis torosa</name>
    <dbReference type="NCBI Taxonomy" id="163714"/>
    <lineage>
        <taxon>Eukaryota</taxon>
        <taxon>Metazoa</taxon>
        <taxon>Ecdysozoa</taxon>
        <taxon>Arthropoda</taxon>
        <taxon>Crustacea</taxon>
        <taxon>Oligostraca</taxon>
        <taxon>Ostracoda</taxon>
        <taxon>Podocopa</taxon>
        <taxon>Podocopida</taxon>
        <taxon>Cytherocopina</taxon>
        <taxon>Cytheroidea</taxon>
        <taxon>Cytherideidae</taxon>
        <taxon>Cyprideis</taxon>
    </lineage>
</organism>
<dbReference type="PROSITE" id="PS50850">
    <property type="entry name" value="MFS"/>
    <property type="match status" value="1"/>
</dbReference>
<keyword evidence="4" id="KW-0762">Sugar transport</keyword>
<proteinExistence type="predicted"/>
<evidence type="ECO:0000313" key="8">
    <source>
        <dbReference type="EMBL" id="CAD7227794.1"/>
    </source>
</evidence>
<dbReference type="Gene3D" id="1.20.1250.20">
    <property type="entry name" value="MFS general substrate transporter like domains"/>
    <property type="match status" value="2"/>
</dbReference>
<evidence type="ECO:0000256" key="2">
    <source>
        <dbReference type="ARBA" id="ARBA00022448"/>
    </source>
</evidence>
<dbReference type="InterPro" id="IPR036259">
    <property type="entry name" value="MFS_trans_sf"/>
</dbReference>
<evidence type="ECO:0000256" key="7">
    <source>
        <dbReference type="ARBA" id="ARBA00023136"/>
    </source>
</evidence>
<keyword evidence="2" id="KW-0813">Transport</keyword>
<dbReference type="InterPro" id="IPR005828">
    <property type="entry name" value="MFS_sugar_transport-like"/>
</dbReference>
<dbReference type="PANTHER" id="PTHR48021">
    <property type="match status" value="1"/>
</dbReference>
<dbReference type="FunFam" id="1.20.1250.20:FF:000218">
    <property type="entry name" value="facilitated trehalose transporter Tret1"/>
    <property type="match status" value="1"/>
</dbReference>
<dbReference type="Pfam" id="PF00083">
    <property type="entry name" value="Sugar_tr"/>
    <property type="match status" value="1"/>
</dbReference>
<keyword evidence="3" id="KW-1003">Cell membrane</keyword>
<name>A0A7R8WB85_9CRUS</name>
<gene>
    <name evidence="8" type="ORF">CTOB1V02_LOCUS5691</name>
</gene>
<comment type="subcellular location">
    <subcellularLocation>
        <location evidence="1">Cell membrane</location>
        <topology evidence="1">Multi-pass membrane protein</topology>
    </subcellularLocation>
</comment>
<dbReference type="SUPFAM" id="SSF103473">
    <property type="entry name" value="MFS general substrate transporter"/>
    <property type="match status" value="1"/>
</dbReference>
<dbReference type="GO" id="GO:0022857">
    <property type="term" value="F:transmembrane transporter activity"/>
    <property type="evidence" value="ECO:0007669"/>
    <property type="project" value="InterPro"/>
</dbReference>
<keyword evidence="5" id="KW-0812">Transmembrane</keyword>
<evidence type="ECO:0000256" key="1">
    <source>
        <dbReference type="ARBA" id="ARBA00004651"/>
    </source>
</evidence>
<dbReference type="InterPro" id="IPR020846">
    <property type="entry name" value="MFS_dom"/>
</dbReference>
<evidence type="ECO:0000256" key="3">
    <source>
        <dbReference type="ARBA" id="ARBA00022475"/>
    </source>
</evidence>
<keyword evidence="6" id="KW-1133">Transmembrane helix</keyword>
<accession>A0A7R8WB85</accession>
<evidence type="ECO:0000256" key="4">
    <source>
        <dbReference type="ARBA" id="ARBA00022597"/>
    </source>
</evidence>
<dbReference type="InterPro" id="IPR050549">
    <property type="entry name" value="MFS_Trehalose_Transporter"/>
</dbReference>
<dbReference type="GO" id="GO:0005886">
    <property type="term" value="C:plasma membrane"/>
    <property type="evidence" value="ECO:0007669"/>
    <property type="project" value="UniProtKB-SubCell"/>
</dbReference>
<evidence type="ECO:0000256" key="6">
    <source>
        <dbReference type="ARBA" id="ARBA00022989"/>
    </source>
</evidence>
<sequence>MDIATEECVIRMSMTTLSIFRLIWKRRLVATLVVSLGPFSSGIGKGYSSPALASLQDSEDTVQINSQQASWIAGLSLLGALFGDIVGGLALSLGRQRVLSATALPFSAAWLLTIFADHVAMIYTTSFVGGFCSAIITLASQIYISEIASPSIRGALCSLIRIFSNVGLLFSFVLGAYLSWRYLAVVAACVPVLLFVFSLFIPESPAFLKFQGKDKEAEAASRILNGGASSEEDWKLISICEPPLKFLPSSKPCAAPQPAWKAPGRLRCSSFFQYRLLRPLAITCGLMFFQRFSGAFVLNYYAVTIFKNTFFKLNPHHVAIIQASVHLVASCLFGLLVDRVGRVPLLIVGHTLISIALSALGAYIYVEHHPLKEGSPTGTLDWIPLVCVLLFTLAYSLGIGPIALLLVGELYPVECRGIGGAIATAFGHACGFIVVKTFVDFENVFQLSGTFWMYAVVSLSGAFFVFFLVPETVGKSLEAIQEVIVPEDTLPKNMTSSTILTDEVTEETEVLAKEDETA</sequence>
<dbReference type="PANTHER" id="PTHR48021:SF34">
    <property type="entry name" value="FACILITATED TREHALOSE TRANSPORTER TRET1-2 HOMOLOG-LIKE PROTEIN"/>
    <property type="match status" value="1"/>
</dbReference>